<dbReference type="InterPro" id="IPR047640">
    <property type="entry name" value="RpiR-like"/>
</dbReference>
<dbReference type="Proteomes" id="UP000198860">
    <property type="component" value="Unassembled WGS sequence"/>
</dbReference>
<keyword evidence="3" id="KW-0804">Transcription</keyword>
<dbReference type="SUPFAM" id="SSF53697">
    <property type="entry name" value="SIS domain"/>
    <property type="match status" value="1"/>
</dbReference>
<dbReference type="Pfam" id="PF01380">
    <property type="entry name" value="SIS"/>
    <property type="match status" value="1"/>
</dbReference>
<dbReference type="InterPro" id="IPR001347">
    <property type="entry name" value="SIS_dom"/>
</dbReference>
<dbReference type="GO" id="GO:0097367">
    <property type="term" value="F:carbohydrate derivative binding"/>
    <property type="evidence" value="ECO:0007669"/>
    <property type="project" value="InterPro"/>
</dbReference>
<feature type="domain" description="SIS" evidence="5">
    <location>
        <begin position="127"/>
        <end position="267"/>
    </location>
</feature>
<dbReference type="Pfam" id="PF01418">
    <property type="entry name" value="HTH_6"/>
    <property type="match status" value="1"/>
</dbReference>
<dbReference type="Gene3D" id="1.10.10.10">
    <property type="entry name" value="Winged helix-like DNA-binding domain superfamily/Winged helix DNA-binding domain"/>
    <property type="match status" value="1"/>
</dbReference>
<dbReference type="PANTHER" id="PTHR30514:SF1">
    <property type="entry name" value="HTH-TYPE TRANSCRIPTIONAL REGULATOR HEXR-RELATED"/>
    <property type="match status" value="1"/>
</dbReference>
<dbReference type="EMBL" id="FNIZ01000006">
    <property type="protein sequence ID" value="SDO59043.1"/>
    <property type="molecule type" value="Genomic_DNA"/>
</dbReference>
<feature type="domain" description="HTH rpiR-type" evidence="4">
    <location>
        <begin position="7"/>
        <end position="83"/>
    </location>
</feature>
<keyword evidence="1" id="KW-0805">Transcription regulation</keyword>
<gene>
    <name evidence="6" type="ORF">SAMN05421677_106107</name>
</gene>
<evidence type="ECO:0000256" key="1">
    <source>
        <dbReference type="ARBA" id="ARBA00023015"/>
    </source>
</evidence>
<keyword evidence="7" id="KW-1185">Reference proteome</keyword>
<dbReference type="InterPro" id="IPR009057">
    <property type="entry name" value="Homeodomain-like_sf"/>
</dbReference>
<evidence type="ECO:0000256" key="2">
    <source>
        <dbReference type="ARBA" id="ARBA00023125"/>
    </source>
</evidence>
<dbReference type="PANTHER" id="PTHR30514">
    <property type="entry name" value="GLUCOKINASE"/>
    <property type="match status" value="1"/>
</dbReference>
<reference evidence="7" key="1">
    <citation type="submission" date="2016-10" db="EMBL/GenBank/DDBJ databases">
        <authorList>
            <person name="Varghese N."/>
            <person name="Submissions S."/>
        </authorList>
    </citation>
    <scope>NUCLEOTIDE SEQUENCE [LARGE SCALE GENOMIC DNA]</scope>
    <source>
        <strain evidence="7">CGMCC 1.3703</strain>
    </source>
</reference>
<evidence type="ECO:0000313" key="7">
    <source>
        <dbReference type="Proteomes" id="UP000198860"/>
    </source>
</evidence>
<evidence type="ECO:0000259" key="4">
    <source>
        <dbReference type="PROSITE" id="PS51071"/>
    </source>
</evidence>
<dbReference type="SUPFAM" id="SSF46689">
    <property type="entry name" value="Homeodomain-like"/>
    <property type="match status" value="1"/>
</dbReference>
<dbReference type="Gene3D" id="3.40.50.10490">
    <property type="entry name" value="Glucose-6-phosphate isomerase like protein, domain 1"/>
    <property type="match status" value="1"/>
</dbReference>
<dbReference type="STRING" id="240303.SAMN05421677_106107"/>
<dbReference type="PROSITE" id="PS51071">
    <property type="entry name" value="HTH_RPIR"/>
    <property type="match status" value="1"/>
</dbReference>
<dbReference type="CDD" id="cd05013">
    <property type="entry name" value="SIS_RpiR"/>
    <property type="match status" value="1"/>
</dbReference>
<dbReference type="AlphaFoldDB" id="A0A1H0KTC6"/>
<dbReference type="PROSITE" id="PS51464">
    <property type="entry name" value="SIS"/>
    <property type="match status" value="1"/>
</dbReference>
<evidence type="ECO:0000259" key="5">
    <source>
        <dbReference type="PROSITE" id="PS51464"/>
    </source>
</evidence>
<name>A0A1H0KTC6_HALAD</name>
<accession>A0A1H0KTC6</accession>
<proteinExistence type="predicted"/>
<protein>
    <submittedName>
        <fullName evidence="6">DNA-binding transcriptional regulator, MurR/RpiR family, contains HTH and SIS domains</fullName>
    </submittedName>
</protein>
<dbReference type="InterPro" id="IPR035472">
    <property type="entry name" value="RpiR-like_SIS"/>
</dbReference>
<keyword evidence="2 6" id="KW-0238">DNA-binding</keyword>
<evidence type="ECO:0000313" key="6">
    <source>
        <dbReference type="EMBL" id="SDO59043.1"/>
    </source>
</evidence>
<evidence type="ECO:0000256" key="3">
    <source>
        <dbReference type="ARBA" id="ARBA00023163"/>
    </source>
</evidence>
<dbReference type="InterPro" id="IPR046348">
    <property type="entry name" value="SIS_dom_sf"/>
</dbReference>
<dbReference type="OrthoDB" id="3684496at2"/>
<organism evidence="6 7">
    <name type="scientific">Halobacillus aidingensis</name>
    <dbReference type="NCBI Taxonomy" id="240303"/>
    <lineage>
        <taxon>Bacteria</taxon>
        <taxon>Bacillati</taxon>
        <taxon>Bacillota</taxon>
        <taxon>Bacilli</taxon>
        <taxon>Bacillales</taxon>
        <taxon>Bacillaceae</taxon>
        <taxon>Halobacillus</taxon>
    </lineage>
</organism>
<dbReference type="InterPro" id="IPR036388">
    <property type="entry name" value="WH-like_DNA-bd_sf"/>
</dbReference>
<dbReference type="GO" id="GO:0003700">
    <property type="term" value="F:DNA-binding transcription factor activity"/>
    <property type="evidence" value="ECO:0007669"/>
    <property type="project" value="InterPro"/>
</dbReference>
<dbReference type="GO" id="GO:1901135">
    <property type="term" value="P:carbohydrate derivative metabolic process"/>
    <property type="evidence" value="ECO:0007669"/>
    <property type="project" value="InterPro"/>
</dbReference>
<dbReference type="RefSeq" id="WP_089651991.1">
    <property type="nucleotide sequence ID" value="NZ_FNIZ01000006.1"/>
</dbReference>
<dbReference type="GO" id="GO:0003677">
    <property type="term" value="F:DNA binding"/>
    <property type="evidence" value="ECO:0007669"/>
    <property type="project" value="UniProtKB-KW"/>
</dbReference>
<sequence>MIEAPTKHVISRIRSSYSQFSEKEKLIADYILENTEDIVHSTINQVADDLMVADATVFRFCKRLGFKGYQAMKIALASEIVNPIQDIHEKISEEDTDFEITEKVFQANIRALETSRDVQNPLSLKKAMEYLVEADRVFFFGSGGSNILAMDAQHKFMRTGMEAYAYPDTHLQLMSASQMRETDVAVVISHTGSNQDILDIVDVAKENNVKIIAITNFAKSPLTKVVDLSLYTVAEETEFRSEALASRIAGLSLIDSLFVNYSVKMKEQAQTATQRMRDAISRKRV</sequence>
<dbReference type="InterPro" id="IPR000281">
    <property type="entry name" value="HTH_RpiR"/>
</dbReference>